<gene>
    <name evidence="4" type="ORF">HW347_09530</name>
</gene>
<feature type="signal peptide" evidence="1">
    <location>
        <begin position="1"/>
        <end position="19"/>
    </location>
</feature>
<protein>
    <submittedName>
        <fullName evidence="4">DUF1593 domain-containing protein</fullName>
    </submittedName>
</protein>
<dbReference type="EMBL" id="JACATN010000003">
    <property type="protein sequence ID" value="MBT2161507.1"/>
    <property type="molecule type" value="Genomic_DNA"/>
</dbReference>
<sequence length="478" mass="54146">MKKLFFLLLLLLNFNALTAQETLQKNRVIILTDIEADPDDTQSLVRLLVYSNEIDIKGIVATTSCWLKDSVHPESITRILEAYDKVQPNLKQHHPDFPEADDLLAVVKTGLPVYGMLGVGEGKDSEGSDWIIKTLEEDDDRPLWISVWGGSSTLAQALFTIKATKTRQEQKRLISKLRVYAISDQDDSSIWIRDNFHDLFYIVSPGDDYGTATWQGINSVIPDNDNTEISNPWIVENIQQAHGPLGAAYPDVAYGMEGDTPAFLSLIPNGLNFAEHPNWGGWGGRYEFYKPYFSGRKQGNSGVPFEVETREIWTNAEDSYTPYVASEYGRTITSDTLNFTSDKASLWRWRDDFQNDFAARMDWCTLPYEEANHAPIIVLNHPENITIESGKSITFDAANSTDPDGDNLSYLWYNYPEAGTYEEPLHIEGTKNLHFAKINTPRLREEVTAHYILKVTDKGEPALSSYKRIIVTIKPRVY</sequence>
<dbReference type="InterPro" id="IPR036452">
    <property type="entry name" value="Ribo_hydro-like"/>
</dbReference>
<evidence type="ECO:0000256" key="1">
    <source>
        <dbReference type="SAM" id="SignalP"/>
    </source>
</evidence>
<evidence type="ECO:0000259" key="3">
    <source>
        <dbReference type="Pfam" id="PF21027"/>
    </source>
</evidence>
<dbReference type="InterPro" id="IPR013783">
    <property type="entry name" value="Ig-like_fold"/>
</dbReference>
<comment type="caution">
    <text evidence="4">The sequence shown here is derived from an EMBL/GenBank/DDBJ whole genome shotgun (WGS) entry which is preliminary data.</text>
</comment>
<dbReference type="Gene3D" id="2.60.40.10">
    <property type="entry name" value="Immunoglobulins"/>
    <property type="match status" value="1"/>
</dbReference>
<dbReference type="Proteomes" id="UP000740413">
    <property type="component" value="Unassembled WGS sequence"/>
</dbReference>
<feature type="domain" description="Cellulose-binding Sde182 C-terminal" evidence="3">
    <location>
        <begin position="393"/>
        <end position="473"/>
    </location>
</feature>
<feature type="domain" description="Cellulose-binding Sde182 nucleoside hydrolase-like" evidence="2">
    <location>
        <begin position="27"/>
        <end position="286"/>
    </location>
</feature>
<proteinExistence type="predicted"/>
<dbReference type="SUPFAM" id="SSF53590">
    <property type="entry name" value="Nucleoside hydrolase"/>
    <property type="match status" value="1"/>
</dbReference>
<dbReference type="RefSeq" id="WP_214611669.1">
    <property type="nucleotide sequence ID" value="NZ_JACATN010000003.1"/>
</dbReference>
<reference evidence="4 5" key="1">
    <citation type="submission" date="2020-06" db="EMBL/GenBank/DDBJ databases">
        <authorList>
            <person name="Isaeva M.P."/>
            <person name="Chernysheva N.Y."/>
        </authorList>
    </citation>
    <scope>NUCLEOTIDE SEQUENCE [LARGE SCALE GENOMIC DNA]</scope>
    <source>
        <strain evidence="4 5">KMM 6746</strain>
    </source>
</reference>
<evidence type="ECO:0000313" key="4">
    <source>
        <dbReference type="EMBL" id="MBT2161507.1"/>
    </source>
</evidence>
<dbReference type="InterPro" id="IPR048527">
    <property type="entry name" value="Sde182_C"/>
</dbReference>
<dbReference type="Pfam" id="PF21027">
    <property type="entry name" value="Sde0182_C"/>
    <property type="match status" value="1"/>
</dbReference>
<organism evidence="4 5">
    <name type="scientific">Zobellia barbeyronii</name>
    <dbReference type="NCBI Taxonomy" id="2748009"/>
    <lineage>
        <taxon>Bacteria</taxon>
        <taxon>Pseudomonadati</taxon>
        <taxon>Bacteroidota</taxon>
        <taxon>Flavobacteriia</taxon>
        <taxon>Flavobacteriales</taxon>
        <taxon>Flavobacteriaceae</taxon>
        <taxon>Zobellia</taxon>
    </lineage>
</organism>
<dbReference type="InterPro" id="IPR011483">
    <property type="entry name" value="Sde182_NH-like"/>
</dbReference>
<name>A0ABS5WDM5_9FLAO</name>
<accession>A0ABS5WDM5</accession>
<evidence type="ECO:0000259" key="2">
    <source>
        <dbReference type="Pfam" id="PF07632"/>
    </source>
</evidence>
<dbReference type="Gene3D" id="3.90.245.10">
    <property type="entry name" value="Ribonucleoside hydrolase-like"/>
    <property type="match status" value="1"/>
</dbReference>
<feature type="chain" id="PRO_5045049674" evidence="1">
    <location>
        <begin position="20"/>
        <end position="478"/>
    </location>
</feature>
<reference evidence="5" key="2">
    <citation type="submission" date="2023-07" db="EMBL/GenBank/DDBJ databases">
        <title>Zobellia barbeyronii sp. nov., a new marine flavobacterium, isolated from green and red algae.</title>
        <authorList>
            <person name="Nedashkovskaya O.I."/>
            <person name="Otstavnykh N."/>
            <person name="Zhukova N."/>
            <person name="Guzev K."/>
            <person name="Chausova V."/>
            <person name="Tekutyeva L."/>
            <person name="Mikhailov V."/>
            <person name="Isaeva M."/>
        </authorList>
    </citation>
    <scope>NUCLEOTIDE SEQUENCE [LARGE SCALE GENOMIC DNA]</scope>
    <source>
        <strain evidence="5">KMM 6746</strain>
    </source>
</reference>
<keyword evidence="1" id="KW-0732">Signal</keyword>
<evidence type="ECO:0000313" key="5">
    <source>
        <dbReference type="Proteomes" id="UP000740413"/>
    </source>
</evidence>
<dbReference type="Pfam" id="PF07632">
    <property type="entry name" value="Sde182_NH-like"/>
    <property type="match status" value="1"/>
</dbReference>
<keyword evidence="5" id="KW-1185">Reference proteome</keyword>